<dbReference type="AlphaFoldDB" id="A0A843VUI8"/>
<comment type="caution">
    <text evidence="1">The sequence shown here is derived from an EMBL/GenBank/DDBJ whole genome shotgun (WGS) entry which is preliminary data.</text>
</comment>
<sequence length="60" mass="7426">MLDFDRWSRFFVSRYAGKEDDDRHRHEERNIIDENFRPTSHWIGLILSKKLTGREEMIFQ</sequence>
<dbReference type="Proteomes" id="UP000652761">
    <property type="component" value="Unassembled WGS sequence"/>
</dbReference>
<dbReference type="EMBL" id="NMUH01002595">
    <property type="protein sequence ID" value="MQM00962.1"/>
    <property type="molecule type" value="Genomic_DNA"/>
</dbReference>
<keyword evidence="2" id="KW-1185">Reference proteome</keyword>
<gene>
    <name evidence="1" type="ORF">Taro_033714</name>
</gene>
<protein>
    <submittedName>
        <fullName evidence="1">Uncharacterized protein</fullName>
    </submittedName>
</protein>
<reference evidence="1" key="1">
    <citation type="submission" date="2017-07" db="EMBL/GenBank/DDBJ databases">
        <title>Taro Niue Genome Assembly and Annotation.</title>
        <authorList>
            <person name="Atibalentja N."/>
            <person name="Keating K."/>
            <person name="Fields C.J."/>
        </authorList>
    </citation>
    <scope>NUCLEOTIDE SEQUENCE</scope>
    <source>
        <strain evidence="1">Niue_2</strain>
        <tissue evidence="1">Leaf</tissue>
    </source>
</reference>
<proteinExistence type="predicted"/>
<evidence type="ECO:0000313" key="2">
    <source>
        <dbReference type="Proteomes" id="UP000652761"/>
    </source>
</evidence>
<organism evidence="1 2">
    <name type="scientific">Colocasia esculenta</name>
    <name type="common">Wild taro</name>
    <name type="synonym">Arum esculentum</name>
    <dbReference type="NCBI Taxonomy" id="4460"/>
    <lineage>
        <taxon>Eukaryota</taxon>
        <taxon>Viridiplantae</taxon>
        <taxon>Streptophyta</taxon>
        <taxon>Embryophyta</taxon>
        <taxon>Tracheophyta</taxon>
        <taxon>Spermatophyta</taxon>
        <taxon>Magnoliopsida</taxon>
        <taxon>Liliopsida</taxon>
        <taxon>Araceae</taxon>
        <taxon>Aroideae</taxon>
        <taxon>Colocasieae</taxon>
        <taxon>Colocasia</taxon>
    </lineage>
</organism>
<name>A0A843VUI8_COLES</name>
<accession>A0A843VUI8</accession>
<evidence type="ECO:0000313" key="1">
    <source>
        <dbReference type="EMBL" id="MQM00962.1"/>
    </source>
</evidence>